<dbReference type="Pfam" id="PF07841">
    <property type="entry name" value="DM4_12"/>
    <property type="match status" value="1"/>
</dbReference>
<dbReference type="Proteomes" id="UP001107558">
    <property type="component" value="Chromosome 1"/>
</dbReference>
<keyword evidence="3" id="KW-1185">Reference proteome</keyword>
<feature type="chain" id="PRO_5039901729" evidence="1">
    <location>
        <begin position="20"/>
        <end position="192"/>
    </location>
</feature>
<dbReference type="InterPro" id="IPR006631">
    <property type="entry name" value="DM4_12"/>
</dbReference>
<feature type="signal peptide" evidence="1">
    <location>
        <begin position="1"/>
        <end position="19"/>
    </location>
</feature>
<name>A0A9J6CNS0_POLVA</name>
<sequence length="192" mass="21693">MKFIYILLIIALKAQQSINLLTFTTGSTNGYVVALSLPLGRPESNIYMSYNFEANYALVTNSTSFTQGFYDKIYFIDGINKTEAIARMQSINFFSRTQLYRLIEGKLDGYGFSGKECLLRLICEAASSDLISNNGIIGSFIHILLTPSSSNMEIELNEYVDAEKAGEESRGCREYKRNCRVKIIDLFSKKFD</sequence>
<accession>A0A9J6CNS0</accession>
<reference evidence="2" key="1">
    <citation type="submission" date="2021-03" db="EMBL/GenBank/DDBJ databases">
        <title>Chromosome level genome of the anhydrobiotic midge Polypedilum vanderplanki.</title>
        <authorList>
            <person name="Yoshida Y."/>
            <person name="Kikawada T."/>
            <person name="Gusev O."/>
        </authorList>
    </citation>
    <scope>NUCLEOTIDE SEQUENCE</scope>
    <source>
        <strain evidence="2">NIAS01</strain>
        <tissue evidence="2">Whole body or cell culture</tissue>
    </source>
</reference>
<proteinExistence type="predicted"/>
<comment type="caution">
    <text evidence="2">The sequence shown here is derived from an EMBL/GenBank/DDBJ whole genome shotgun (WGS) entry which is preliminary data.</text>
</comment>
<evidence type="ECO:0000313" key="3">
    <source>
        <dbReference type="Proteomes" id="UP001107558"/>
    </source>
</evidence>
<organism evidence="2 3">
    <name type="scientific">Polypedilum vanderplanki</name>
    <name type="common">Sleeping chironomid midge</name>
    <dbReference type="NCBI Taxonomy" id="319348"/>
    <lineage>
        <taxon>Eukaryota</taxon>
        <taxon>Metazoa</taxon>
        <taxon>Ecdysozoa</taxon>
        <taxon>Arthropoda</taxon>
        <taxon>Hexapoda</taxon>
        <taxon>Insecta</taxon>
        <taxon>Pterygota</taxon>
        <taxon>Neoptera</taxon>
        <taxon>Endopterygota</taxon>
        <taxon>Diptera</taxon>
        <taxon>Nematocera</taxon>
        <taxon>Chironomoidea</taxon>
        <taxon>Chironomidae</taxon>
        <taxon>Chironominae</taxon>
        <taxon>Polypedilum</taxon>
        <taxon>Polypedilum</taxon>
    </lineage>
</organism>
<dbReference type="OrthoDB" id="6340174at2759"/>
<dbReference type="PANTHER" id="PTHR21398">
    <property type="entry name" value="AGAP007094-PA"/>
    <property type="match status" value="1"/>
</dbReference>
<dbReference type="PANTHER" id="PTHR21398:SF22">
    <property type="entry name" value="IP12060P-RELATED"/>
    <property type="match status" value="1"/>
</dbReference>
<dbReference type="SMART" id="SM00718">
    <property type="entry name" value="DM4_12"/>
    <property type="match status" value="1"/>
</dbReference>
<dbReference type="EMBL" id="JADBJN010000001">
    <property type="protein sequence ID" value="KAG5683254.1"/>
    <property type="molecule type" value="Genomic_DNA"/>
</dbReference>
<dbReference type="AlphaFoldDB" id="A0A9J6CNS0"/>
<evidence type="ECO:0000256" key="1">
    <source>
        <dbReference type="SAM" id="SignalP"/>
    </source>
</evidence>
<evidence type="ECO:0000313" key="2">
    <source>
        <dbReference type="EMBL" id="KAG5683254.1"/>
    </source>
</evidence>
<gene>
    <name evidence="2" type="ORF">PVAND_012546</name>
</gene>
<protein>
    <submittedName>
        <fullName evidence="2">Uncharacterized protein</fullName>
    </submittedName>
</protein>
<keyword evidence="1" id="KW-0732">Signal</keyword>